<accession>F2UG56</accession>
<gene>
    <name evidence="2" type="ORF">PTSG_06558</name>
</gene>
<evidence type="ECO:0000256" key="1">
    <source>
        <dbReference type="SAM" id="MobiDB-lite"/>
    </source>
</evidence>
<organism evidence="3">
    <name type="scientific">Salpingoeca rosetta (strain ATCC 50818 / BSB-021)</name>
    <dbReference type="NCBI Taxonomy" id="946362"/>
    <lineage>
        <taxon>Eukaryota</taxon>
        <taxon>Choanoflagellata</taxon>
        <taxon>Craspedida</taxon>
        <taxon>Salpingoecidae</taxon>
        <taxon>Salpingoeca</taxon>
    </lineage>
</organism>
<sequence>MASENKVADTRRRLVYPVPHALAIGSGNSYTPYRDNGGLPAQAQQQHVDDDHDEVDDDDDGEEEMAVDDGEALDAAWTTQSRRVYDRLMQRRLWRALMLYGRDQLLIAQATQLPSVAQTAPAPPFNVIEEPIDVGLLIDSCPQLGELLLNNIEDFNRHLTLALRRVLKVQFGREPARNVFVKAIPVNMPLVDECTSLHRGTAARLTEVTVTVAGLARPESCLQGTAFSCKCQVQYRLPHIDVFPSRFCNTCRSRLQEDSTKHVFQGAQLLRVVDPQQSTAQHCLLLAGTSVGAVTLGDTLTVLCLRDKFQPAIKHVYHLADLNPPSSKPLPSWDLAHLQQCMLSTPWTMTLAHSVGLSLLPAHSALSLKVALLLSLVASNMDTDSSCRVHVLCIANCSRIWKLVQHMSKDLATTSFSTAQPYVLTAKNMTVPRTSSKAPNTKSFLHAGPLLASQVGVTVVLEPAQLPPKQRSDLKDIIMHGQRTISDDALGSEPELAGTVLPVATTVWGLATTSVQPTRLDEVAAVFPLVFRIGEPKDRSTDSGLAEFVLRPHLKSTGDKHNDDTPQPEVTLDEMRQLLASARGLDVRVSEEAASLIRRFFIASRRTRRGHRIPQSILSTMLSLAKYHAALCLRTEAVLEDAVVAIWLQEESLMSSSGGMSIVGMTTSDALHCGLNAFQGANDVERLGSFADRMFRFCANLVDDGDLH</sequence>
<dbReference type="GeneID" id="16072501"/>
<dbReference type="EMBL" id="GL832972">
    <property type="protein sequence ID" value="EGD75484.1"/>
    <property type="molecule type" value="Genomic_DNA"/>
</dbReference>
<dbReference type="OrthoDB" id="2015372at2759"/>
<feature type="compositionally biased region" description="Acidic residues" evidence="1">
    <location>
        <begin position="51"/>
        <end position="66"/>
    </location>
</feature>
<evidence type="ECO:0000313" key="3">
    <source>
        <dbReference type="Proteomes" id="UP000007799"/>
    </source>
</evidence>
<evidence type="ECO:0008006" key="4">
    <source>
        <dbReference type="Google" id="ProtNLM"/>
    </source>
</evidence>
<dbReference type="Proteomes" id="UP000007799">
    <property type="component" value="Unassembled WGS sequence"/>
</dbReference>
<dbReference type="GO" id="GO:0005524">
    <property type="term" value="F:ATP binding"/>
    <property type="evidence" value="ECO:0007669"/>
    <property type="project" value="InterPro"/>
</dbReference>
<dbReference type="InterPro" id="IPR031327">
    <property type="entry name" value="MCM"/>
</dbReference>
<dbReference type="STRING" id="946362.F2UG56"/>
<dbReference type="PANTHER" id="PTHR11630">
    <property type="entry name" value="DNA REPLICATION LICENSING FACTOR MCM FAMILY MEMBER"/>
    <property type="match status" value="1"/>
</dbReference>
<dbReference type="KEGG" id="sre:PTSG_06558"/>
<dbReference type="AlphaFoldDB" id="F2UG56"/>
<evidence type="ECO:0000313" key="2">
    <source>
        <dbReference type="EMBL" id="EGD75484.1"/>
    </source>
</evidence>
<dbReference type="GO" id="GO:0003677">
    <property type="term" value="F:DNA binding"/>
    <property type="evidence" value="ECO:0007669"/>
    <property type="project" value="InterPro"/>
</dbReference>
<dbReference type="InParanoid" id="F2UG56"/>
<reference evidence="2" key="1">
    <citation type="submission" date="2009-08" db="EMBL/GenBank/DDBJ databases">
        <title>Annotation of Salpingoeca rosetta.</title>
        <authorList>
            <consortium name="The Broad Institute Genome Sequencing Platform"/>
            <person name="Russ C."/>
            <person name="Cuomo C."/>
            <person name="Burger G."/>
            <person name="Gray M.W."/>
            <person name="Holland P.W.H."/>
            <person name="King N."/>
            <person name="Lang F.B.F."/>
            <person name="Roger A.J."/>
            <person name="Ruiz-Trillo I."/>
            <person name="Young S.K."/>
            <person name="Zeng Q."/>
            <person name="Gargeya S."/>
            <person name="Alvarado L."/>
            <person name="Berlin A."/>
            <person name="Chapman S.B."/>
            <person name="Chen Z."/>
            <person name="Freedman E."/>
            <person name="Gellesch M."/>
            <person name="Goldberg J."/>
            <person name="Griggs A."/>
            <person name="Gujja S."/>
            <person name="Heilman E."/>
            <person name="Heiman D."/>
            <person name="Howarth C."/>
            <person name="Mehta T."/>
            <person name="Neiman D."/>
            <person name="Pearson M."/>
            <person name="Roberts A."/>
            <person name="Saif S."/>
            <person name="Shea T."/>
            <person name="Shenoy N."/>
            <person name="Sisk P."/>
            <person name="Stolte C."/>
            <person name="Sykes S."/>
            <person name="White J."/>
            <person name="Yandava C."/>
            <person name="Haas B."/>
            <person name="Nusbaum C."/>
            <person name="Birren B."/>
        </authorList>
    </citation>
    <scope>NUCLEOTIDE SEQUENCE [LARGE SCALE GENOMIC DNA]</scope>
    <source>
        <strain evidence="2">ATCC 50818</strain>
    </source>
</reference>
<name>F2UG56_SALR5</name>
<keyword evidence="3" id="KW-1185">Reference proteome</keyword>
<protein>
    <recommendedName>
        <fullName evidence="4">MCM AAA-lid domain-containing protein</fullName>
    </recommendedName>
</protein>
<dbReference type="PANTHER" id="PTHR11630:SF75">
    <property type="entry name" value="MINICHROMOSOME MAINTENANCE DOMAIN-CONTAINING PROTEIN 2"/>
    <property type="match status" value="1"/>
</dbReference>
<proteinExistence type="predicted"/>
<dbReference type="InterPro" id="IPR027417">
    <property type="entry name" value="P-loop_NTPase"/>
</dbReference>
<dbReference type="RefSeq" id="XP_004991941.1">
    <property type="nucleotide sequence ID" value="XM_004991884.1"/>
</dbReference>
<dbReference type="GO" id="GO:0017116">
    <property type="term" value="F:single-stranded DNA helicase activity"/>
    <property type="evidence" value="ECO:0007669"/>
    <property type="project" value="TreeGrafter"/>
</dbReference>
<feature type="region of interest" description="Disordered" evidence="1">
    <location>
        <begin position="23"/>
        <end position="66"/>
    </location>
</feature>
<dbReference type="GO" id="GO:0000727">
    <property type="term" value="P:double-strand break repair via break-induced replication"/>
    <property type="evidence" value="ECO:0007669"/>
    <property type="project" value="TreeGrafter"/>
</dbReference>
<dbReference type="GO" id="GO:0005634">
    <property type="term" value="C:nucleus"/>
    <property type="evidence" value="ECO:0007669"/>
    <property type="project" value="TreeGrafter"/>
</dbReference>
<dbReference type="Gene3D" id="3.40.50.300">
    <property type="entry name" value="P-loop containing nucleotide triphosphate hydrolases"/>
    <property type="match status" value="1"/>
</dbReference>